<evidence type="ECO:0000313" key="2">
    <source>
        <dbReference type="Proteomes" id="UP000663722"/>
    </source>
</evidence>
<name>A0A975GR60_9BACT</name>
<reference evidence="1" key="1">
    <citation type="journal article" date="2021" name="Microb. Physiol.">
        <title>Proteogenomic Insights into the Physiology of Marine, Sulfate-Reducing, Filamentous Desulfonema limicola and Desulfonema magnum.</title>
        <authorList>
            <person name="Schnaars V."/>
            <person name="Wohlbrand L."/>
            <person name="Scheve S."/>
            <person name="Hinrichs C."/>
            <person name="Reinhardt R."/>
            <person name="Rabus R."/>
        </authorList>
    </citation>
    <scope>NUCLEOTIDE SEQUENCE</scope>
    <source>
        <strain evidence="1">4be13</strain>
    </source>
</reference>
<evidence type="ECO:0000313" key="1">
    <source>
        <dbReference type="EMBL" id="QTA89698.1"/>
    </source>
</evidence>
<dbReference type="Proteomes" id="UP000663722">
    <property type="component" value="Chromosome"/>
</dbReference>
<keyword evidence="2" id="KW-1185">Reference proteome</keyword>
<dbReference type="EMBL" id="CP061800">
    <property type="protein sequence ID" value="QTA89698.1"/>
    <property type="molecule type" value="Genomic_DNA"/>
</dbReference>
<dbReference type="RefSeq" id="WP_207678206.1">
    <property type="nucleotide sequence ID" value="NZ_CP061800.1"/>
</dbReference>
<dbReference type="KEGG" id="dmm:dnm_057550"/>
<accession>A0A975GR60</accession>
<gene>
    <name evidence="1" type="ORF">dnm_057550</name>
</gene>
<organism evidence="1 2">
    <name type="scientific">Desulfonema magnum</name>
    <dbReference type="NCBI Taxonomy" id="45655"/>
    <lineage>
        <taxon>Bacteria</taxon>
        <taxon>Pseudomonadati</taxon>
        <taxon>Thermodesulfobacteriota</taxon>
        <taxon>Desulfobacteria</taxon>
        <taxon>Desulfobacterales</taxon>
        <taxon>Desulfococcaceae</taxon>
        <taxon>Desulfonema</taxon>
    </lineage>
</organism>
<sequence>MKYNISESVMISKIHKAAESDAGFETLREFIFDYYYAEDDYVFEFGGAEEIFDVLSVYLESEEAYGDPLRKTRMRRLHRAIRNRHRTVEDMTAALKYDRIANLLDKFEAGVISRAVFLSQLRSLSPLTSDAEKLVGAYRLLSETEEINTSSSDTEIPIRFPREIAEKIRKLPDMDAFVSAVVREALENRSQGTHLR</sequence>
<dbReference type="AlphaFoldDB" id="A0A975GR60"/>
<proteinExistence type="predicted"/>
<protein>
    <submittedName>
        <fullName evidence="1">Uncharacterized protein</fullName>
    </submittedName>
</protein>